<dbReference type="AlphaFoldDB" id="A0A4P7N508"/>
<dbReference type="InterPro" id="IPR057517">
    <property type="entry name" value="SsdA-like_C"/>
</dbReference>
<evidence type="ECO:0000313" key="7">
    <source>
        <dbReference type="Proteomes" id="UP000294847"/>
    </source>
</evidence>
<feature type="compositionally biased region" description="Basic and acidic residues" evidence="4">
    <location>
        <begin position="180"/>
        <end position="192"/>
    </location>
</feature>
<evidence type="ECO:0000313" key="6">
    <source>
        <dbReference type="EMBL" id="QBZ57599.1"/>
    </source>
</evidence>
<protein>
    <recommendedName>
        <fullName evidence="5">Single-strand DNA deaminase toxin A-like C-terminal domain-containing protein</fullName>
    </recommendedName>
</protein>
<keyword evidence="2 3" id="KW-0040">ANK repeat</keyword>
<dbReference type="SUPFAM" id="SSF48403">
    <property type="entry name" value="Ankyrin repeat"/>
    <property type="match status" value="1"/>
</dbReference>
<organism evidence="6 7">
    <name type="scientific">Pyricularia oryzae</name>
    <name type="common">Rice blast fungus</name>
    <name type="synonym">Magnaporthe oryzae</name>
    <dbReference type="NCBI Taxonomy" id="318829"/>
    <lineage>
        <taxon>Eukaryota</taxon>
        <taxon>Fungi</taxon>
        <taxon>Dikarya</taxon>
        <taxon>Ascomycota</taxon>
        <taxon>Pezizomycotina</taxon>
        <taxon>Sordariomycetes</taxon>
        <taxon>Sordariomycetidae</taxon>
        <taxon>Magnaporthales</taxon>
        <taxon>Pyriculariaceae</taxon>
        <taxon>Pyricularia</taxon>
    </lineage>
</organism>
<evidence type="ECO:0000259" key="5">
    <source>
        <dbReference type="Pfam" id="PF24120"/>
    </source>
</evidence>
<dbReference type="PANTHER" id="PTHR24171:SF8">
    <property type="entry name" value="BRCA1-ASSOCIATED RING DOMAIN PROTEIN 1"/>
    <property type="match status" value="1"/>
</dbReference>
<dbReference type="PROSITE" id="PS50088">
    <property type="entry name" value="ANK_REPEAT"/>
    <property type="match status" value="2"/>
</dbReference>
<dbReference type="PANTHER" id="PTHR24171">
    <property type="entry name" value="ANKYRIN REPEAT DOMAIN-CONTAINING PROTEIN 39-RELATED"/>
    <property type="match status" value="1"/>
</dbReference>
<dbReference type="EMBL" id="CP034205">
    <property type="protein sequence ID" value="QBZ57599.1"/>
    <property type="molecule type" value="Genomic_DNA"/>
</dbReference>
<name>A0A4P7N508_PYROR</name>
<keyword evidence="1" id="KW-0677">Repeat</keyword>
<feature type="domain" description="Single-strand DNA deaminase toxin A-like C-terminal" evidence="5">
    <location>
        <begin position="369"/>
        <end position="432"/>
    </location>
</feature>
<feature type="repeat" description="ANK" evidence="3">
    <location>
        <begin position="235"/>
        <end position="267"/>
    </location>
</feature>
<proteinExistence type="predicted"/>
<dbReference type="Gene3D" id="1.25.40.20">
    <property type="entry name" value="Ankyrin repeat-containing domain"/>
    <property type="match status" value="1"/>
</dbReference>
<sequence>MSELAIPKAKVVWWDVSDTYVRCPYCDKIHCHGFQAPRYSTRQYRVSHCGGPSYNLQFPLADSGDESWYEIDKKRVMFVTAGENPEDYFLAPEAPRVLHNVSNRRKWTDCTEMVHMELDGVEAWDQKLIGFIKSHLVCGQVRQVRRYLETSPEKDIFLHGVNAWETSMVEPEPESDNDEDSRPSDIPADRTGSRKHVIVETTGETALILAATEENHSMVELLLEFKADPNVADMYGWTPLMAAALWGRRRNVEILLKAGAKKDLECTDKGHRRRAIDFARDLPENVEDRSHAGYKEDTYNRNLDRRYIVCLLGGVDEVGNHKEIRPIGFAFERSPTIKSLLSFFAHFDMPGQNKTIGVLWRGHDFPVKAAMSGWASVESGAVAQGVHLIDGRDYTSAVFELCKVVGHKLDSHDYDQGKAGQFYASHAEKQLVAYFVDRHLFLSADPQHDRLLSVLDQIPDLSRLRLADKSNVAVSFEEAKLAKLAKLAELAEAQPSASLKQAKIIVSRRVCPDCSCFITRVNASLGLQLSVLSSVAMFLTVTGVRWTPRPIGDQGWATHNMPGLELVGCLCAADSNATGSVLALG</sequence>
<dbReference type="InterPro" id="IPR036770">
    <property type="entry name" value="Ankyrin_rpt-contain_sf"/>
</dbReference>
<gene>
    <name evidence="6" type="ORF">PoMZ_02530</name>
</gene>
<dbReference type="Pfam" id="PF12796">
    <property type="entry name" value="Ank_2"/>
    <property type="match status" value="1"/>
</dbReference>
<evidence type="ECO:0000256" key="2">
    <source>
        <dbReference type="ARBA" id="ARBA00023043"/>
    </source>
</evidence>
<evidence type="ECO:0000256" key="3">
    <source>
        <dbReference type="PROSITE-ProRule" id="PRU00023"/>
    </source>
</evidence>
<dbReference type="GO" id="GO:0085020">
    <property type="term" value="P:protein K6-linked ubiquitination"/>
    <property type="evidence" value="ECO:0007669"/>
    <property type="project" value="TreeGrafter"/>
</dbReference>
<reference evidence="6 7" key="1">
    <citation type="journal article" date="2019" name="Mol. Biol. Evol.">
        <title>Blast fungal genomes show frequent chromosomal changes, gene gains and losses, and effector gene turnover.</title>
        <authorList>
            <person name="Gomez Luciano L.B."/>
            <person name="Jason Tsai I."/>
            <person name="Chuma I."/>
            <person name="Tosa Y."/>
            <person name="Chen Y.H."/>
            <person name="Li J.Y."/>
            <person name="Li M.Y."/>
            <person name="Jade Lu M.Y."/>
            <person name="Nakayashiki H."/>
            <person name="Li W.H."/>
        </authorList>
    </citation>
    <scope>NUCLEOTIDE SEQUENCE [LARGE SCALE GENOMIC DNA]</scope>
    <source>
        <strain evidence="6">MZ5-1-6</strain>
    </source>
</reference>
<accession>A0A4P7N508</accession>
<evidence type="ECO:0000256" key="1">
    <source>
        <dbReference type="ARBA" id="ARBA00022737"/>
    </source>
</evidence>
<dbReference type="GO" id="GO:0004842">
    <property type="term" value="F:ubiquitin-protein transferase activity"/>
    <property type="evidence" value="ECO:0007669"/>
    <property type="project" value="TreeGrafter"/>
</dbReference>
<dbReference type="InterPro" id="IPR002110">
    <property type="entry name" value="Ankyrin_rpt"/>
</dbReference>
<dbReference type="SMART" id="SM00248">
    <property type="entry name" value="ANK"/>
    <property type="match status" value="2"/>
</dbReference>
<feature type="repeat" description="ANK" evidence="3">
    <location>
        <begin position="202"/>
        <end position="234"/>
    </location>
</feature>
<feature type="region of interest" description="Disordered" evidence="4">
    <location>
        <begin position="168"/>
        <end position="196"/>
    </location>
</feature>
<dbReference type="Proteomes" id="UP000294847">
    <property type="component" value="Chromosome 2"/>
</dbReference>
<dbReference type="PROSITE" id="PS50297">
    <property type="entry name" value="ANK_REP_REGION"/>
    <property type="match status" value="2"/>
</dbReference>
<dbReference type="Pfam" id="PF24120">
    <property type="entry name" value="SsdA_C"/>
    <property type="match status" value="1"/>
</dbReference>
<evidence type="ECO:0000256" key="4">
    <source>
        <dbReference type="SAM" id="MobiDB-lite"/>
    </source>
</evidence>